<evidence type="ECO:0000259" key="5">
    <source>
        <dbReference type="Pfam" id="PF04542"/>
    </source>
</evidence>
<evidence type="ECO:0000313" key="7">
    <source>
        <dbReference type="EMBL" id="AOP33023.1"/>
    </source>
</evidence>
<dbReference type="AlphaFoldDB" id="A0A1D7UU04"/>
<dbReference type="Pfam" id="PF08281">
    <property type="entry name" value="Sigma70_r4_2"/>
    <property type="match status" value="1"/>
</dbReference>
<proteinExistence type="inferred from homology"/>
<gene>
    <name evidence="7" type="ORF">A0128_03570</name>
</gene>
<comment type="similarity">
    <text evidence="1">Belongs to the sigma-70 factor family. ECF subfamily.</text>
</comment>
<protein>
    <submittedName>
        <fullName evidence="7">RNA polymerase subunit sigma-70</fullName>
    </submittedName>
</protein>
<evidence type="ECO:0000313" key="8">
    <source>
        <dbReference type="Proteomes" id="UP000094197"/>
    </source>
</evidence>
<dbReference type="Pfam" id="PF04542">
    <property type="entry name" value="Sigma70_r2"/>
    <property type="match status" value="1"/>
</dbReference>
<dbReference type="NCBIfam" id="TIGR02937">
    <property type="entry name" value="sigma70-ECF"/>
    <property type="match status" value="1"/>
</dbReference>
<dbReference type="PANTHER" id="PTHR43133">
    <property type="entry name" value="RNA POLYMERASE ECF-TYPE SIGMA FACTO"/>
    <property type="match status" value="1"/>
</dbReference>
<dbReference type="Proteomes" id="UP000094197">
    <property type="component" value="Chromosome 1"/>
</dbReference>
<evidence type="ECO:0000256" key="4">
    <source>
        <dbReference type="ARBA" id="ARBA00023163"/>
    </source>
</evidence>
<dbReference type="InterPro" id="IPR014284">
    <property type="entry name" value="RNA_pol_sigma-70_dom"/>
</dbReference>
<dbReference type="GO" id="GO:0003677">
    <property type="term" value="F:DNA binding"/>
    <property type="evidence" value="ECO:0007669"/>
    <property type="project" value="InterPro"/>
</dbReference>
<dbReference type="GO" id="GO:0006352">
    <property type="term" value="P:DNA-templated transcription initiation"/>
    <property type="evidence" value="ECO:0007669"/>
    <property type="project" value="InterPro"/>
</dbReference>
<dbReference type="Gene3D" id="1.10.1740.10">
    <property type="match status" value="1"/>
</dbReference>
<dbReference type="Gene3D" id="1.10.10.10">
    <property type="entry name" value="Winged helix-like DNA-binding domain superfamily/Winged helix DNA-binding domain"/>
    <property type="match status" value="1"/>
</dbReference>
<feature type="domain" description="RNA polymerase sigma factor 70 region 4 type 2" evidence="6">
    <location>
        <begin position="110"/>
        <end position="160"/>
    </location>
</feature>
<feature type="domain" description="RNA polymerase sigma-70 region 2" evidence="5">
    <location>
        <begin position="12"/>
        <end position="79"/>
    </location>
</feature>
<dbReference type="RefSeq" id="WP_069606267.1">
    <property type="nucleotide sequence ID" value="NZ_CP015217.1"/>
</dbReference>
<accession>A0A1D7UU04</accession>
<dbReference type="InterPro" id="IPR013325">
    <property type="entry name" value="RNA_pol_sigma_r2"/>
</dbReference>
<evidence type="ECO:0000256" key="3">
    <source>
        <dbReference type="ARBA" id="ARBA00023082"/>
    </source>
</evidence>
<dbReference type="OrthoDB" id="9784984at2"/>
<dbReference type="InterPro" id="IPR013324">
    <property type="entry name" value="RNA_pol_sigma_r3/r4-like"/>
</dbReference>
<evidence type="ECO:0000256" key="1">
    <source>
        <dbReference type="ARBA" id="ARBA00010641"/>
    </source>
</evidence>
<sequence length="173" mass="20447">MKLSQDHDFSLFYEKYKDAIYKVIRFLSTDPNEVEDIAQEVFINLYRGFPGYSEEKGSFYTWASAIAKNTYFTYRKNRKKELILEENASLESLRVKDDFIQDLETKILEEELREIISSLPEPEKSIILLKEFNNYTLEKTSQALNISSRTVSRKLLKALDLLREELERRKVAL</sequence>
<keyword evidence="8" id="KW-1185">Reference proteome</keyword>
<keyword evidence="2" id="KW-0805">Transcription regulation</keyword>
<dbReference type="CDD" id="cd06171">
    <property type="entry name" value="Sigma70_r4"/>
    <property type="match status" value="1"/>
</dbReference>
<keyword evidence="4" id="KW-0804">Transcription</keyword>
<evidence type="ECO:0000256" key="2">
    <source>
        <dbReference type="ARBA" id="ARBA00023015"/>
    </source>
</evidence>
<dbReference type="GO" id="GO:0016987">
    <property type="term" value="F:sigma factor activity"/>
    <property type="evidence" value="ECO:0007669"/>
    <property type="project" value="UniProtKB-KW"/>
</dbReference>
<organism evidence="7 8">
    <name type="scientific">Leptospira tipperaryensis</name>
    <dbReference type="NCBI Taxonomy" id="2564040"/>
    <lineage>
        <taxon>Bacteria</taxon>
        <taxon>Pseudomonadati</taxon>
        <taxon>Spirochaetota</taxon>
        <taxon>Spirochaetia</taxon>
        <taxon>Leptospirales</taxon>
        <taxon>Leptospiraceae</taxon>
        <taxon>Leptospira</taxon>
    </lineage>
</organism>
<dbReference type="EMBL" id="CP015217">
    <property type="protein sequence ID" value="AOP33023.1"/>
    <property type="molecule type" value="Genomic_DNA"/>
</dbReference>
<dbReference type="InterPro" id="IPR013249">
    <property type="entry name" value="RNA_pol_sigma70_r4_t2"/>
</dbReference>
<keyword evidence="3" id="KW-0731">Sigma factor</keyword>
<dbReference type="InterPro" id="IPR007627">
    <property type="entry name" value="RNA_pol_sigma70_r2"/>
</dbReference>
<dbReference type="InterPro" id="IPR036388">
    <property type="entry name" value="WH-like_DNA-bd_sf"/>
</dbReference>
<reference evidence="7 8" key="1">
    <citation type="submission" date="2016-04" db="EMBL/GenBank/DDBJ databases">
        <title>Complete genome seqeunce of Leptospira alstonii serovar Room22.</title>
        <authorList>
            <person name="Nally J.E."/>
            <person name="Bayles D.O."/>
            <person name="Hurley D."/>
            <person name="Fanning S."/>
            <person name="McMahon B.J."/>
            <person name="Arent Z."/>
        </authorList>
    </citation>
    <scope>NUCLEOTIDE SEQUENCE [LARGE SCALE GENOMIC DNA]</scope>
    <source>
        <strain evidence="7 8">GWTS #1</strain>
    </source>
</reference>
<dbReference type="SUPFAM" id="SSF88659">
    <property type="entry name" value="Sigma3 and sigma4 domains of RNA polymerase sigma factors"/>
    <property type="match status" value="1"/>
</dbReference>
<dbReference type="PANTHER" id="PTHR43133:SF46">
    <property type="entry name" value="RNA POLYMERASE SIGMA-70 FACTOR ECF SUBFAMILY"/>
    <property type="match status" value="1"/>
</dbReference>
<dbReference type="InterPro" id="IPR039425">
    <property type="entry name" value="RNA_pol_sigma-70-like"/>
</dbReference>
<dbReference type="SUPFAM" id="SSF88946">
    <property type="entry name" value="Sigma2 domain of RNA polymerase sigma factors"/>
    <property type="match status" value="1"/>
</dbReference>
<name>A0A1D7UU04_9LEPT</name>
<evidence type="ECO:0000259" key="6">
    <source>
        <dbReference type="Pfam" id="PF08281"/>
    </source>
</evidence>
<dbReference type="KEGG" id="laj:A0128_03570"/>